<dbReference type="RefSeq" id="WP_058482518.1">
    <property type="nucleotide sequence ID" value="NZ_CAAAII010000013.1"/>
</dbReference>
<name>A0A0W0Z8X0_LEGSP</name>
<feature type="compositionally biased region" description="Basic and acidic residues" evidence="1">
    <location>
        <begin position="65"/>
        <end position="81"/>
    </location>
</feature>
<gene>
    <name evidence="2" type="ORF">Lspi_0571</name>
</gene>
<feature type="region of interest" description="Disordered" evidence="1">
    <location>
        <begin position="38"/>
        <end position="98"/>
    </location>
</feature>
<comment type="caution">
    <text evidence="2">The sequence shown here is derived from an EMBL/GenBank/DDBJ whole genome shotgun (WGS) entry which is preliminary data.</text>
</comment>
<dbReference type="PATRIC" id="fig|452.5.peg.630"/>
<proteinExistence type="predicted"/>
<protein>
    <submittedName>
        <fullName evidence="2">Uncharacterized protein</fullName>
    </submittedName>
</protein>
<dbReference type="OrthoDB" id="5654270at2"/>
<evidence type="ECO:0000256" key="1">
    <source>
        <dbReference type="SAM" id="MobiDB-lite"/>
    </source>
</evidence>
<dbReference type="EMBL" id="LNYX01000006">
    <property type="protein sequence ID" value="KTD65497.1"/>
    <property type="molecule type" value="Genomic_DNA"/>
</dbReference>
<feature type="compositionally biased region" description="Basic and acidic residues" evidence="1">
    <location>
        <begin position="38"/>
        <end position="57"/>
    </location>
</feature>
<evidence type="ECO:0000313" key="2">
    <source>
        <dbReference type="EMBL" id="KTD65497.1"/>
    </source>
</evidence>
<organism evidence="2 3">
    <name type="scientific">Legionella spiritensis</name>
    <dbReference type="NCBI Taxonomy" id="452"/>
    <lineage>
        <taxon>Bacteria</taxon>
        <taxon>Pseudomonadati</taxon>
        <taxon>Pseudomonadota</taxon>
        <taxon>Gammaproteobacteria</taxon>
        <taxon>Legionellales</taxon>
        <taxon>Legionellaceae</taxon>
        <taxon>Legionella</taxon>
    </lineage>
</organism>
<dbReference type="AlphaFoldDB" id="A0A0W0Z8X0"/>
<accession>A0A0W0Z8X0</accession>
<dbReference type="Proteomes" id="UP000054877">
    <property type="component" value="Unassembled WGS sequence"/>
</dbReference>
<keyword evidence="3" id="KW-1185">Reference proteome</keyword>
<evidence type="ECO:0000313" key="3">
    <source>
        <dbReference type="Proteomes" id="UP000054877"/>
    </source>
</evidence>
<reference evidence="2 3" key="1">
    <citation type="submission" date="2015-11" db="EMBL/GenBank/DDBJ databases">
        <title>Genomic analysis of 38 Legionella species identifies large and diverse effector repertoires.</title>
        <authorList>
            <person name="Burstein D."/>
            <person name="Amaro F."/>
            <person name="Zusman T."/>
            <person name="Lifshitz Z."/>
            <person name="Cohen O."/>
            <person name="Gilbert J.A."/>
            <person name="Pupko T."/>
            <person name="Shuman H.A."/>
            <person name="Segal G."/>
        </authorList>
    </citation>
    <scope>NUCLEOTIDE SEQUENCE [LARGE SCALE GENOMIC DNA]</scope>
    <source>
        <strain evidence="2 3">Mt.St.Helens-9</strain>
    </source>
</reference>
<dbReference type="STRING" id="452.Lspi_0571"/>
<sequence length="98" mass="10786">MSDFKSKLPDLKEISSIATKLFKDVKTSVGEIIDDYKQKREAQAQAEEKESAVKETKAAAQPATPKKETPASEEKTEEVKTGKANTSDKSAEEPKQDN</sequence>
<feature type="compositionally biased region" description="Basic and acidic residues" evidence="1">
    <location>
        <begin position="89"/>
        <end position="98"/>
    </location>
</feature>